<dbReference type="InterPro" id="IPR016032">
    <property type="entry name" value="Sig_transdc_resp-reg_C-effctor"/>
</dbReference>
<evidence type="ECO:0000256" key="3">
    <source>
        <dbReference type="ARBA" id="ARBA00023125"/>
    </source>
</evidence>
<keyword evidence="4" id="KW-0804">Transcription</keyword>
<dbReference type="InterPro" id="IPR001867">
    <property type="entry name" value="OmpR/PhoB-type_DNA-bd"/>
</dbReference>
<dbReference type="InterPro" id="IPR027417">
    <property type="entry name" value="P-loop_NTPase"/>
</dbReference>
<organism evidence="9 10">
    <name type="scientific">Actinoplanes ianthinogenes</name>
    <dbReference type="NCBI Taxonomy" id="122358"/>
    <lineage>
        <taxon>Bacteria</taxon>
        <taxon>Bacillati</taxon>
        <taxon>Actinomycetota</taxon>
        <taxon>Actinomycetes</taxon>
        <taxon>Micromonosporales</taxon>
        <taxon>Micromonosporaceae</taxon>
        <taxon>Actinoplanes</taxon>
    </lineage>
</organism>
<dbReference type="PANTHER" id="PTHR35807:SF1">
    <property type="entry name" value="TRANSCRIPTIONAL REGULATOR REDD"/>
    <property type="match status" value="1"/>
</dbReference>
<keyword evidence="2" id="KW-0805">Transcription regulation</keyword>
<evidence type="ECO:0000259" key="8">
    <source>
        <dbReference type="PROSITE" id="PS51755"/>
    </source>
</evidence>
<dbReference type="InterPro" id="IPR011990">
    <property type="entry name" value="TPR-like_helical_dom_sf"/>
</dbReference>
<dbReference type="InterPro" id="IPR019734">
    <property type="entry name" value="TPR_rpt"/>
</dbReference>
<accession>A0ABM7M3T1</accession>
<dbReference type="EMBL" id="AP023356">
    <property type="protein sequence ID" value="BCJ46261.1"/>
    <property type="molecule type" value="Genomic_DNA"/>
</dbReference>
<keyword evidence="10" id="KW-1185">Reference proteome</keyword>
<evidence type="ECO:0000256" key="6">
    <source>
        <dbReference type="PROSITE-ProRule" id="PRU01091"/>
    </source>
</evidence>
<dbReference type="CDD" id="cd15831">
    <property type="entry name" value="BTAD"/>
    <property type="match status" value="1"/>
</dbReference>
<dbReference type="PANTHER" id="PTHR35807">
    <property type="entry name" value="TRANSCRIPTIONAL REGULATOR REDD-RELATED"/>
    <property type="match status" value="1"/>
</dbReference>
<dbReference type="SUPFAM" id="SSF46894">
    <property type="entry name" value="C-terminal effector domain of the bipartite response regulators"/>
    <property type="match status" value="1"/>
</dbReference>
<dbReference type="RefSeq" id="WP_212846596.1">
    <property type="nucleotide sequence ID" value="NZ_AP023356.1"/>
</dbReference>
<evidence type="ECO:0000313" key="10">
    <source>
        <dbReference type="Proteomes" id="UP000676967"/>
    </source>
</evidence>
<reference evidence="9 10" key="1">
    <citation type="submission" date="2020-08" db="EMBL/GenBank/DDBJ databases">
        <title>Whole genome shotgun sequence of Actinoplanes ianthinogenes NBRC 13996.</title>
        <authorList>
            <person name="Komaki H."/>
            <person name="Tamura T."/>
        </authorList>
    </citation>
    <scope>NUCLEOTIDE SEQUENCE [LARGE SCALE GENOMIC DNA]</scope>
    <source>
        <strain evidence="9 10">NBRC 13996</strain>
    </source>
</reference>
<dbReference type="InterPro" id="IPR051677">
    <property type="entry name" value="AfsR-DnrI-RedD_regulator"/>
</dbReference>
<evidence type="ECO:0000256" key="2">
    <source>
        <dbReference type="ARBA" id="ARBA00023015"/>
    </source>
</evidence>
<evidence type="ECO:0000256" key="7">
    <source>
        <dbReference type="SAM" id="MobiDB-lite"/>
    </source>
</evidence>
<dbReference type="Pfam" id="PF03704">
    <property type="entry name" value="BTAD"/>
    <property type="match status" value="1"/>
</dbReference>
<sequence length="972" mass="103975">MALRIQVLGLTGAWLDGRPVDLGPAGQRAVLGLLVLAGGRPVTRSALIEAIWADEPPESAVNILQTRVKHLRRALEPGRPARRASRLIPRAGDGYRIDAPSGCVDLFEFRRLARLDRLDEALGCWKGDPLADVPVLSGHPALIALAEERYGVLVRHAEALLADGRAERAVALLAEAAAARPLDEAGQARLIRAYQAAGRRAEAFATYHAVRELLVEELGVDPGPELAAAHEALLREETPKPGGPTAPRVPRTPVPAELPPDLGGFVGREAELAQLDHLALADRDGPDTALRIIVLSGTPGVGKTTLAVRWAQRRRDRFADGQLYVDLRGYDPEQPMAPGDAPAGFLRSLGLPPEAIPVTLGERVARLRSMLAGRRMLLLLDNAASVDQVRPLLPGTGTCVVLVTSRDSLTGLVVGHDAKRLELDLLPLPDAMVLFTRLLGARVGVEAQAAAALAVQCARLPLALRIVAELAAMRGTAPLATLVDELSDQHRRLDLLVTGSDPRTDVGAVFSWSYGHLPPPVARIFRLLGLHPGPDIDSYALAALCGEDPATARRSADVLARAHLLGRADGDRYALHDLLRAYAAQLVAEDDEKSRAEALAGLLGYYRGAAQTAIDTLYPAERRRLLDSARHGTPAPDLHTAALSLSWLDAERANLVATAVHAARHGRPEHTTALTIILLRYLESAGHYDEATTLHTHALQAAVQVRDRRQEAHLETNFAVILAQQGRYPEAVQRLERAASLAAVIADPVAQARAVGNLGHVYQRQGRFPEAAERLAEAIALCRQAGDSTGEARGLGNLGQVYLRQGRDDQAVAPLRAAVDICRRIEDATGEAYALISISHIASRGGAYERAEQLARAALELCRRGNEPAGEGYALDGLGLARLRRDDPAGALALIRQALEIFRRLGERAGEANACNSLGEALTAAGDHAAARAQYTAALMLATEIGDEHQAARARRGLTPHPTVPGPAHTRL</sequence>
<proteinExistence type="inferred from homology"/>
<dbReference type="InterPro" id="IPR005158">
    <property type="entry name" value="BTAD"/>
</dbReference>
<dbReference type="PRINTS" id="PR00364">
    <property type="entry name" value="DISEASERSIST"/>
</dbReference>
<feature type="region of interest" description="Disordered" evidence="7">
    <location>
        <begin position="951"/>
        <end position="972"/>
    </location>
</feature>
<evidence type="ECO:0000256" key="4">
    <source>
        <dbReference type="ARBA" id="ARBA00023163"/>
    </source>
</evidence>
<dbReference type="InterPro" id="IPR003593">
    <property type="entry name" value="AAA+_ATPase"/>
</dbReference>
<dbReference type="SMART" id="SM00382">
    <property type="entry name" value="AAA"/>
    <property type="match status" value="1"/>
</dbReference>
<keyword evidence="5" id="KW-0802">TPR repeat</keyword>
<name>A0ABM7M3T1_9ACTN</name>
<dbReference type="SMART" id="SM00028">
    <property type="entry name" value="TPR"/>
    <property type="match status" value="6"/>
</dbReference>
<dbReference type="SMART" id="SM01043">
    <property type="entry name" value="BTAD"/>
    <property type="match status" value="1"/>
</dbReference>
<comment type="similarity">
    <text evidence="1">Belongs to the AfsR/DnrI/RedD regulatory family.</text>
</comment>
<dbReference type="Pfam" id="PF13424">
    <property type="entry name" value="TPR_12"/>
    <property type="match status" value="2"/>
</dbReference>
<keyword evidence="3 6" id="KW-0238">DNA-binding</keyword>
<dbReference type="PROSITE" id="PS50005">
    <property type="entry name" value="TPR"/>
    <property type="match status" value="1"/>
</dbReference>
<dbReference type="SUPFAM" id="SSF52540">
    <property type="entry name" value="P-loop containing nucleoside triphosphate hydrolases"/>
    <property type="match status" value="1"/>
</dbReference>
<dbReference type="Gene3D" id="1.25.40.10">
    <property type="entry name" value="Tetratricopeptide repeat domain"/>
    <property type="match status" value="2"/>
</dbReference>
<dbReference type="PROSITE" id="PS51755">
    <property type="entry name" value="OMPR_PHOB"/>
    <property type="match status" value="1"/>
</dbReference>
<dbReference type="SMART" id="SM00862">
    <property type="entry name" value="Trans_reg_C"/>
    <property type="match status" value="1"/>
</dbReference>
<feature type="DNA-binding region" description="OmpR/PhoB-type" evidence="6">
    <location>
        <begin position="1"/>
        <end position="99"/>
    </location>
</feature>
<feature type="repeat" description="TPR" evidence="5">
    <location>
        <begin position="752"/>
        <end position="785"/>
    </location>
</feature>
<evidence type="ECO:0000313" key="9">
    <source>
        <dbReference type="EMBL" id="BCJ46261.1"/>
    </source>
</evidence>
<dbReference type="SUPFAM" id="SSF48452">
    <property type="entry name" value="TPR-like"/>
    <property type="match status" value="3"/>
</dbReference>
<dbReference type="Proteomes" id="UP000676967">
    <property type="component" value="Chromosome"/>
</dbReference>
<dbReference type="Gene3D" id="3.40.50.300">
    <property type="entry name" value="P-loop containing nucleotide triphosphate hydrolases"/>
    <property type="match status" value="1"/>
</dbReference>
<dbReference type="Pfam" id="PF00486">
    <property type="entry name" value="Trans_reg_C"/>
    <property type="match status" value="1"/>
</dbReference>
<feature type="domain" description="OmpR/PhoB-type" evidence="8">
    <location>
        <begin position="1"/>
        <end position="99"/>
    </location>
</feature>
<evidence type="ECO:0000256" key="5">
    <source>
        <dbReference type="PROSITE-ProRule" id="PRU00339"/>
    </source>
</evidence>
<gene>
    <name evidence="9" type="ORF">Aiant_69180</name>
</gene>
<protein>
    <submittedName>
        <fullName evidence="9">XRE family transcriptional regulator</fullName>
    </submittedName>
</protein>
<evidence type="ECO:0000256" key="1">
    <source>
        <dbReference type="ARBA" id="ARBA00005820"/>
    </source>
</evidence>